<feature type="non-terminal residue" evidence="2">
    <location>
        <position position="1"/>
    </location>
</feature>
<accession>S7PQJ6</accession>
<dbReference type="GeneID" id="19305162"/>
<feature type="non-terminal residue" evidence="2">
    <location>
        <position position="268"/>
    </location>
</feature>
<evidence type="ECO:0000313" key="2">
    <source>
        <dbReference type="EMBL" id="EPQ50081.1"/>
    </source>
</evidence>
<dbReference type="OMA" id="LASWTRH"/>
<dbReference type="KEGG" id="gtr:GLOTRDRAFT_25457"/>
<keyword evidence="3" id="KW-1185">Reference proteome</keyword>
<sequence>RIDRDPSLQVCPDFSSDDYAAIRTAAARDRNVSDADIARELTEAWTARNDAAKAAWAAQQEADHPQGGNPDNPPSLATDRKKPALAPFDPDLAAPDHLRPRPSAFAIHKLENFEYVELWYFTQDRCLDALSSSHSTGDHTFGLASEEDVLALRPIAAYKPSKAVVADDKLSWRQMEMGFSSMLTEMEATQWSEAHRTALANFYWNLTNHPYRTRPYGETALITYQARVRRHWHDSLKQGKGYNISGVNNNLLSSINDEVWDKHKRDAL</sequence>
<protein>
    <submittedName>
        <fullName evidence="2">Uncharacterized protein</fullName>
    </submittedName>
</protein>
<proteinExistence type="predicted"/>
<name>S7PQJ6_GLOTA</name>
<evidence type="ECO:0000256" key="1">
    <source>
        <dbReference type="SAM" id="MobiDB-lite"/>
    </source>
</evidence>
<organism evidence="2 3">
    <name type="scientific">Gloeophyllum trabeum (strain ATCC 11539 / FP-39264 / Madison 617)</name>
    <name type="common">Brown rot fungus</name>
    <dbReference type="NCBI Taxonomy" id="670483"/>
    <lineage>
        <taxon>Eukaryota</taxon>
        <taxon>Fungi</taxon>
        <taxon>Dikarya</taxon>
        <taxon>Basidiomycota</taxon>
        <taxon>Agaricomycotina</taxon>
        <taxon>Agaricomycetes</taxon>
        <taxon>Gloeophyllales</taxon>
        <taxon>Gloeophyllaceae</taxon>
        <taxon>Gloeophyllum</taxon>
    </lineage>
</organism>
<feature type="region of interest" description="Disordered" evidence="1">
    <location>
        <begin position="50"/>
        <end position="96"/>
    </location>
</feature>
<dbReference type="AlphaFoldDB" id="S7PQJ6"/>
<evidence type="ECO:0000313" key="3">
    <source>
        <dbReference type="Proteomes" id="UP000030669"/>
    </source>
</evidence>
<dbReference type="EMBL" id="KB469369">
    <property type="protein sequence ID" value="EPQ50081.1"/>
    <property type="molecule type" value="Genomic_DNA"/>
</dbReference>
<dbReference type="Proteomes" id="UP000030669">
    <property type="component" value="Unassembled WGS sequence"/>
</dbReference>
<dbReference type="OrthoDB" id="2688210at2759"/>
<dbReference type="HOGENOM" id="CLU_052398_1_0_1"/>
<dbReference type="eggNOG" id="ENOG502SRFY">
    <property type="taxonomic scope" value="Eukaryota"/>
</dbReference>
<reference evidence="2 3" key="1">
    <citation type="journal article" date="2012" name="Science">
        <title>The Paleozoic origin of enzymatic lignin decomposition reconstructed from 31 fungal genomes.</title>
        <authorList>
            <person name="Floudas D."/>
            <person name="Binder M."/>
            <person name="Riley R."/>
            <person name="Barry K."/>
            <person name="Blanchette R.A."/>
            <person name="Henrissat B."/>
            <person name="Martinez A.T."/>
            <person name="Otillar R."/>
            <person name="Spatafora J.W."/>
            <person name="Yadav J.S."/>
            <person name="Aerts A."/>
            <person name="Benoit I."/>
            <person name="Boyd A."/>
            <person name="Carlson A."/>
            <person name="Copeland A."/>
            <person name="Coutinho P.M."/>
            <person name="de Vries R.P."/>
            <person name="Ferreira P."/>
            <person name="Findley K."/>
            <person name="Foster B."/>
            <person name="Gaskell J."/>
            <person name="Glotzer D."/>
            <person name="Gorecki P."/>
            <person name="Heitman J."/>
            <person name="Hesse C."/>
            <person name="Hori C."/>
            <person name="Igarashi K."/>
            <person name="Jurgens J.A."/>
            <person name="Kallen N."/>
            <person name="Kersten P."/>
            <person name="Kohler A."/>
            <person name="Kuees U."/>
            <person name="Kumar T.K.A."/>
            <person name="Kuo A."/>
            <person name="LaButti K."/>
            <person name="Larrondo L.F."/>
            <person name="Lindquist E."/>
            <person name="Ling A."/>
            <person name="Lombard V."/>
            <person name="Lucas S."/>
            <person name="Lundell T."/>
            <person name="Martin R."/>
            <person name="McLaughlin D.J."/>
            <person name="Morgenstern I."/>
            <person name="Morin E."/>
            <person name="Murat C."/>
            <person name="Nagy L.G."/>
            <person name="Nolan M."/>
            <person name="Ohm R.A."/>
            <person name="Patyshakuliyeva A."/>
            <person name="Rokas A."/>
            <person name="Ruiz-Duenas F.J."/>
            <person name="Sabat G."/>
            <person name="Salamov A."/>
            <person name="Samejima M."/>
            <person name="Schmutz J."/>
            <person name="Slot J.C."/>
            <person name="St John F."/>
            <person name="Stenlid J."/>
            <person name="Sun H."/>
            <person name="Sun S."/>
            <person name="Syed K."/>
            <person name="Tsang A."/>
            <person name="Wiebenga A."/>
            <person name="Young D."/>
            <person name="Pisabarro A."/>
            <person name="Eastwood D.C."/>
            <person name="Martin F."/>
            <person name="Cullen D."/>
            <person name="Grigoriev I.V."/>
            <person name="Hibbett D.S."/>
        </authorList>
    </citation>
    <scope>NUCLEOTIDE SEQUENCE [LARGE SCALE GENOMIC DNA]</scope>
    <source>
        <strain evidence="2 3">ATCC 11539</strain>
    </source>
</reference>
<dbReference type="RefSeq" id="XP_007871464.1">
    <property type="nucleotide sequence ID" value="XM_007873273.1"/>
</dbReference>
<gene>
    <name evidence="2" type="ORF">GLOTRDRAFT_25457</name>
</gene>
<feature type="compositionally biased region" description="Low complexity" evidence="1">
    <location>
        <begin position="84"/>
        <end position="93"/>
    </location>
</feature>
<feature type="compositionally biased region" description="Low complexity" evidence="1">
    <location>
        <begin position="50"/>
        <end position="60"/>
    </location>
</feature>